<dbReference type="CDD" id="cd02440">
    <property type="entry name" value="AdoMet_MTases"/>
    <property type="match status" value="1"/>
</dbReference>
<keyword evidence="4" id="KW-0489">Methyltransferase</keyword>
<evidence type="ECO:0000313" key="5">
    <source>
        <dbReference type="Proteomes" id="UP001589798"/>
    </source>
</evidence>
<evidence type="ECO:0000259" key="3">
    <source>
        <dbReference type="Pfam" id="PF13649"/>
    </source>
</evidence>
<dbReference type="Pfam" id="PF13649">
    <property type="entry name" value="Methyltransf_25"/>
    <property type="match status" value="1"/>
</dbReference>
<dbReference type="EMBL" id="JBHLWK010000009">
    <property type="protein sequence ID" value="MFC0203860.1"/>
    <property type="molecule type" value="Genomic_DNA"/>
</dbReference>
<comment type="caution">
    <text evidence="4">The sequence shown here is derived from an EMBL/GenBank/DDBJ whole genome shotgun (WGS) entry which is preliminary data.</text>
</comment>
<evidence type="ECO:0000313" key="4">
    <source>
        <dbReference type="EMBL" id="MFC0203860.1"/>
    </source>
</evidence>
<dbReference type="GO" id="GO:0008168">
    <property type="term" value="F:methyltransferase activity"/>
    <property type="evidence" value="ECO:0007669"/>
    <property type="project" value="UniProtKB-KW"/>
</dbReference>
<dbReference type="Proteomes" id="UP001589798">
    <property type="component" value="Unassembled WGS sequence"/>
</dbReference>
<accession>A0ABV6CT14</accession>
<sequence length="249" mass="26998">MVRALALVPAVLALAACQPPPAEDGRAESARAFPTPDRPISAAGASTFSSEVQRDSVNEANTVMDLARIAPGMSVADLGAGDGYYTLRLAQRVGRKGRVLAEDINPAANERLGSRVLREELENVSIKLGTEDDPRLPDNSFDRIFMVHMYHEVTEPYAFLWRMRPALRPGGRVIVVDRDRPADAHGIAPALLFCEFASVGFRLTEFVRKPELQGYYAQFEAIGTRPAPANIAPCRISGEAPPKTNGSQG</sequence>
<dbReference type="InterPro" id="IPR041698">
    <property type="entry name" value="Methyltransf_25"/>
</dbReference>
<keyword evidence="5" id="KW-1185">Reference proteome</keyword>
<keyword evidence="1 4" id="KW-0808">Transferase</keyword>
<reference evidence="4 5" key="1">
    <citation type="submission" date="2024-09" db="EMBL/GenBank/DDBJ databases">
        <authorList>
            <person name="Sun Q."/>
            <person name="Mori K."/>
        </authorList>
    </citation>
    <scope>NUCLEOTIDE SEQUENCE [LARGE SCALE GENOMIC DNA]</scope>
    <source>
        <strain evidence="4 5">CCM 7706</strain>
    </source>
</reference>
<dbReference type="InterPro" id="IPR029063">
    <property type="entry name" value="SAM-dependent_MTases_sf"/>
</dbReference>
<dbReference type="SUPFAM" id="SSF53335">
    <property type="entry name" value="S-adenosyl-L-methionine-dependent methyltransferases"/>
    <property type="match status" value="1"/>
</dbReference>
<dbReference type="PROSITE" id="PS51257">
    <property type="entry name" value="PROKAR_LIPOPROTEIN"/>
    <property type="match status" value="1"/>
</dbReference>
<evidence type="ECO:0000256" key="1">
    <source>
        <dbReference type="ARBA" id="ARBA00022679"/>
    </source>
</evidence>
<dbReference type="RefSeq" id="WP_379486628.1">
    <property type="nucleotide sequence ID" value="NZ_JBHLWK010000009.1"/>
</dbReference>
<dbReference type="GO" id="GO:0032259">
    <property type="term" value="P:methylation"/>
    <property type="evidence" value="ECO:0007669"/>
    <property type="project" value="UniProtKB-KW"/>
</dbReference>
<organism evidence="4 5">
    <name type="scientific">Novosphingobium soli</name>
    <dbReference type="NCBI Taxonomy" id="574956"/>
    <lineage>
        <taxon>Bacteria</taxon>
        <taxon>Pseudomonadati</taxon>
        <taxon>Pseudomonadota</taxon>
        <taxon>Alphaproteobacteria</taxon>
        <taxon>Sphingomonadales</taxon>
        <taxon>Sphingomonadaceae</taxon>
        <taxon>Novosphingobium</taxon>
    </lineage>
</organism>
<dbReference type="Gene3D" id="3.40.50.150">
    <property type="entry name" value="Vaccinia Virus protein VP39"/>
    <property type="match status" value="1"/>
</dbReference>
<gene>
    <name evidence="4" type="ORF">ACFFJC_06205</name>
</gene>
<feature type="region of interest" description="Disordered" evidence="2">
    <location>
        <begin position="19"/>
        <end position="53"/>
    </location>
</feature>
<protein>
    <submittedName>
        <fullName evidence="4">Class I SAM-dependent methyltransferase</fullName>
        <ecNumber evidence="4">2.1.1.-</ecNumber>
    </submittedName>
</protein>
<feature type="domain" description="Methyltransferase" evidence="3">
    <location>
        <begin position="75"/>
        <end position="171"/>
    </location>
</feature>
<dbReference type="PANTHER" id="PTHR43861">
    <property type="entry name" value="TRANS-ACONITATE 2-METHYLTRANSFERASE-RELATED"/>
    <property type="match status" value="1"/>
</dbReference>
<dbReference type="EC" id="2.1.1.-" evidence="4"/>
<evidence type="ECO:0000256" key="2">
    <source>
        <dbReference type="SAM" id="MobiDB-lite"/>
    </source>
</evidence>
<name>A0ABV6CT14_9SPHN</name>
<proteinExistence type="predicted"/>